<name>A0A194YR19_SORBI</name>
<proteinExistence type="predicted"/>
<dbReference type="Gramene" id="KXG30678">
    <property type="protein sequence ID" value="KXG30678"/>
    <property type="gene ID" value="SORBI_3004G222200"/>
</dbReference>
<organism evidence="2 3">
    <name type="scientific">Sorghum bicolor</name>
    <name type="common">Sorghum</name>
    <name type="synonym">Sorghum vulgare</name>
    <dbReference type="NCBI Taxonomy" id="4558"/>
    <lineage>
        <taxon>Eukaryota</taxon>
        <taxon>Viridiplantae</taxon>
        <taxon>Streptophyta</taxon>
        <taxon>Embryophyta</taxon>
        <taxon>Tracheophyta</taxon>
        <taxon>Spermatophyta</taxon>
        <taxon>Magnoliopsida</taxon>
        <taxon>Liliopsida</taxon>
        <taxon>Poales</taxon>
        <taxon>Poaceae</taxon>
        <taxon>PACMAD clade</taxon>
        <taxon>Panicoideae</taxon>
        <taxon>Andropogonodae</taxon>
        <taxon>Andropogoneae</taxon>
        <taxon>Sorghinae</taxon>
        <taxon>Sorghum</taxon>
    </lineage>
</organism>
<sequence length="159" mass="17116">MLLAPGAAVAAVGSRSEEKASSPCMCPPKFLSDRRICLHAAPPLPSARISKAAIPLSPRVAIASHPHAAPPLSSARKAEASAPPIHGLLSHRSARRPPFLPSTHKVSHRHRHRSRLSTEKRPREATGRGGGLWHRWCGRWSPKPVEVLPHYSQPGPGPT</sequence>
<keyword evidence="3" id="KW-1185">Reference proteome</keyword>
<protein>
    <submittedName>
        <fullName evidence="2">Uncharacterized protein</fullName>
    </submittedName>
</protein>
<feature type="compositionally biased region" description="Basic and acidic residues" evidence="1">
    <location>
        <begin position="116"/>
        <end position="126"/>
    </location>
</feature>
<feature type="compositionally biased region" description="Basic residues" evidence="1">
    <location>
        <begin position="105"/>
        <end position="115"/>
    </location>
</feature>
<dbReference type="Proteomes" id="UP000000768">
    <property type="component" value="Chromosome 4"/>
</dbReference>
<evidence type="ECO:0000313" key="3">
    <source>
        <dbReference type="Proteomes" id="UP000000768"/>
    </source>
</evidence>
<accession>A0A194YR19</accession>
<dbReference type="EMBL" id="CM000763">
    <property type="protein sequence ID" value="KXG30678.1"/>
    <property type="molecule type" value="Genomic_DNA"/>
</dbReference>
<dbReference type="Gramene" id="KXG30677">
    <property type="protein sequence ID" value="KXG30677"/>
    <property type="gene ID" value="SORBI_3004G222200"/>
</dbReference>
<evidence type="ECO:0000256" key="1">
    <source>
        <dbReference type="SAM" id="MobiDB-lite"/>
    </source>
</evidence>
<reference evidence="2 3" key="1">
    <citation type="journal article" date="2009" name="Nature">
        <title>The Sorghum bicolor genome and the diversification of grasses.</title>
        <authorList>
            <person name="Paterson A.H."/>
            <person name="Bowers J.E."/>
            <person name="Bruggmann R."/>
            <person name="Dubchak I."/>
            <person name="Grimwood J."/>
            <person name="Gundlach H."/>
            <person name="Haberer G."/>
            <person name="Hellsten U."/>
            <person name="Mitros T."/>
            <person name="Poliakov A."/>
            <person name="Schmutz J."/>
            <person name="Spannagl M."/>
            <person name="Tang H."/>
            <person name="Wang X."/>
            <person name="Wicker T."/>
            <person name="Bharti A.K."/>
            <person name="Chapman J."/>
            <person name="Feltus F.A."/>
            <person name="Gowik U."/>
            <person name="Grigoriev I.V."/>
            <person name="Lyons E."/>
            <person name="Maher C.A."/>
            <person name="Martis M."/>
            <person name="Narechania A."/>
            <person name="Otillar R.P."/>
            <person name="Penning B.W."/>
            <person name="Salamov A.A."/>
            <person name="Wang Y."/>
            <person name="Zhang L."/>
            <person name="Carpita N.C."/>
            <person name="Freeling M."/>
            <person name="Gingle A.R."/>
            <person name="Hash C.T."/>
            <person name="Keller B."/>
            <person name="Klein P."/>
            <person name="Kresovich S."/>
            <person name="McCann M.C."/>
            <person name="Ming R."/>
            <person name="Peterson D.G."/>
            <person name="Mehboob-ur-Rahman"/>
            <person name="Ware D."/>
            <person name="Westhoff P."/>
            <person name="Mayer K.F."/>
            <person name="Messing J."/>
            <person name="Rokhsar D.S."/>
        </authorList>
    </citation>
    <scope>NUCLEOTIDE SEQUENCE [LARGE SCALE GENOMIC DNA]</scope>
    <source>
        <strain evidence="3">cv. BTx623</strain>
    </source>
</reference>
<reference evidence="2" key="2">
    <citation type="submission" date="2017-02" db="EMBL/GenBank/DDBJ databases">
        <title>WGS assembly of Sorghum bicolor.</title>
        <authorList>
            <person name="Paterson A."/>
            <person name="Mullet J."/>
            <person name="Bowers J."/>
            <person name="Bruggmann R."/>
            <person name="Dubchak I."/>
            <person name="Grimwood J."/>
            <person name="Gundlach H."/>
            <person name="Haberer G."/>
            <person name="Hellsten U."/>
            <person name="Mitros T."/>
            <person name="Poliakov A."/>
            <person name="Schmutz J."/>
            <person name="Spannagl M."/>
            <person name="Tang H."/>
            <person name="Wang X."/>
            <person name="Wicker T."/>
            <person name="Bharti A."/>
            <person name="Chapman J."/>
            <person name="Feltus F."/>
            <person name="Gowik U."/>
            <person name="Grigoriev I."/>
            <person name="Lyons E."/>
            <person name="Maher C."/>
            <person name="Martis M."/>
            <person name="Narechania A."/>
            <person name="Otillar R."/>
            <person name="Penning B."/>
            <person name="Salamov A."/>
            <person name="Wang Y."/>
            <person name="Zhang L."/>
            <person name="Carpita N."/>
            <person name="Freeling M."/>
            <person name="Gingle A."/>
            <person name="Hash C."/>
            <person name="Keller B."/>
            <person name="Klein P."/>
            <person name="Kresovich S."/>
            <person name="Mccann M."/>
            <person name="Ming R."/>
            <person name="Peterson D."/>
            <person name="Rahman M."/>
            <person name="Ware D."/>
            <person name="Westhoff P."/>
            <person name="Mayer K."/>
            <person name="Messing J."/>
            <person name="Sims D."/>
            <person name="Jenkins J."/>
            <person name="Shu S."/>
            <person name="Rokhsar D."/>
        </authorList>
    </citation>
    <scope>NUCLEOTIDE SEQUENCE</scope>
</reference>
<gene>
    <name evidence="2" type="ORF">SORBI_3004G222200</name>
</gene>
<evidence type="ECO:0000313" key="2">
    <source>
        <dbReference type="EMBL" id="KXG30678.1"/>
    </source>
</evidence>
<reference evidence="3" key="3">
    <citation type="journal article" date="2018" name="Plant J.">
        <title>The Sorghum bicolor reference genome: improved assembly, gene annotations, a transcriptome atlas, and signatures of genome organization.</title>
        <authorList>
            <person name="McCormick R.F."/>
            <person name="Truong S.K."/>
            <person name="Sreedasyam A."/>
            <person name="Jenkins J."/>
            <person name="Shu S."/>
            <person name="Sims D."/>
            <person name="Kennedy M."/>
            <person name="Amirebrahimi M."/>
            <person name="Weers B.D."/>
            <person name="McKinley B."/>
            <person name="Mattison A."/>
            <person name="Morishige D.T."/>
            <person name="Grimwood J."/>
            <person name="Schmutz J."/>
            <person name="Mullet J.E."/>
        </authorList>
    </citation>
    <scope>NUCLEOTIDE SEQUENCE [LARGE SCALE GENOMIC DNA]</scope>
    <source>
        <strain evidence="3">cv. BTx623</strain>
    </source>
</reference>
<dbReference type="AlphaFoldDB" id="A0A194YR19"/>
<dbReference type="EMBL" id="CM000763">
    <property type="protein sequence ID" value="KXG30677.1"/>
    <property type="molecule type" value="Genomic_DNA"/>
</dbReference>
<dbReference type="InParanoid" id="A0A194YR19"/>
<feature type="region of interest" description="Disordered" evidence="1">
    <location>
        <begin position="87"/>
        <end position="133"/>
    </location>
</feature>